<name>A0A645HRM8_9ZZZZ</name>
<proteinExistence type="predicted"/>
<organism evidence="2">
    <name type="scientific">bioreactor metagenome</name>
    <dbReference type="NCBI Taxonomy" id="1076179"/>
    <lineage>
        <taxon>unclassified sequences</taxon>
        <taxon>metagenomes</taxon>
        <taxon>ecological metagenomes</taxon>
    </lineage>
</organism>
<accession>A0A645HRM8</accession>
<keyword evidence="1" id="KW-0812">Transmembrane</keyword>
<sequence length="91" mass="9906">MGAAGAPLMMTTLISAVLGWLALLAPSISQMVFWAPLLTFLAWVGLVLSWPGLFGYFLLREAYKMKQLWAILIPGAALIVMILSAVLPLFQ</sequence>
<feature type="transmembrane region" description="Helical" evidence="1">
    <location>
        <begin position="39"/>
        <end position="59"/>
    </location>
</feature>
<feature type="transmembrane region" description="Helical" evidence="1">
    <location>
        <begin position="68"/>
        <end position="90"/>
    </location>
</feature>
<gene>
    <name evidence="2" type="ORF">SDC9_189260</name>
</gene>
<reference evidence="2" key="1">
    <citation type="submission" date="2019-08" db="EMBL/GenBank/DDBJ databases">
        <authorList>
            <person name="Kucharzyk K."/>
            <person name="Murdoch R.W."/>
            <person name="Higgins S."/>
            <person name="Loffler F."/>
        </authorList>
    </citation>
    <scope>NUCLEOTIDE SEQUENCE</scope>
</reference>
<keyword evidence="1" id="KW-0472">Membrane</keyword>
<dbReference type="EMBL" id="VSSQ01098935">
    <property type="protein sequence ID" value="MPN41705.1"/>
    <property type="molecule type" value="Genomic_DNA"/>
</dbReference>
<protein>
    <submittedName>
        <fullName evidence="2">Uncharacterized protein</fullName>
    </submittedName>
</protein>
<comment type="caution">
    <text evidence="2">The sequence shown here is derived from an EMBL/GenBank/DDBJ whole genome shotgun (WGS) entry which is preliminary data.</text>
</comment>
<evidence type="ECO:0000256" key="1">
    <source>
        <dbReference type="SAM" id="Phobius"/>
    </source>
</evidence>
<dbReference type="AlphaFoldDB" id="A0A645HRM8"/>
<keyword evidence="1" id="KW-1133">Transmembrane helix</keyword>
<evidence type="ECO:0000313" key="2">
    <source>
        <dbReference type="EMBL" id="MPN41705.1"/>
    </source>
</evidence>